<evidence type="ECO:0000313" key="5">
    <source>
        <dbReference type="Proteomes" id="UP000510682"/>
    </source>
</evidence>
<name>A0A7D6E3J1_9MYCO</name>
<reference evidence="4" key="1">
    <citation type="submission" date="2020-07" db="EMBL/GenBank/DDBJ databases">
        <title>Description of Mycobacterium gordonae subsp. intergordonae subsp.nov. and Mycobacterium gordonae subsp. gordonae subsp. nov.</title>
        <authorList>
            <person name="Huang H."/>
        </authorList>
    </citation>
    <scope>NUCLEOTIDE SEQUENCE [LARGE SCALE GENOMIC DNA]</scope>
    <source>
        <strain evidence="4">24T</strain>
    </source>
</reference>
<keyword evidence="5" id="KW-1185">Reference proteome</keyword>
<organism evidence="4 5">
    <name type="scientific">Mycobacterium vicinigordonae</name>
    <dbReference type="NCBI Taxonomy" id="1719132"/>
    <lineage>
        <taxon>Bacteria</taxon>
        <taxon>Bacillati</taxon>
        <taxon>Actinomycetota</taxon>
        <taxon>Actinomycetes</taxon>
        <taxon>Mycobacteriales</taxon>
        <taxon>Mycobacteriaceae</taxon>
        <taxon>Mycobacterium</taxon>
    </lineage>
</organism>
<accession>A0A7D6E3J1</accession>
<evidence type="ECO:0000256" key="1">
    <source>
        <dbReference type="ARBA" id="ARBA00022679"/>
    </source>
</evidence>
<dbReference type="AlphaFoldDB" id="A0A7D6E3J1"/>
<dbReference type="RefSeq" id="WP_180916686.1">
    <property type="nucleotide sequence ID" value="NZ_CP059165.1"/>
</dbReference>
<keyword evidence="1 4" id="KW-0808">Transferase</keyword>
<dbReference type="PANTHER" id="PTHR43877">
    <property type="entry name" value="AMINOALKYLPHOSPHONATE N-ACETYLTRANSFERASE-RELATED-RELATED"/>
    <property type="match status" value="1"/>
</dbReference>
<feature type="domain" description="N-acetyltransferase" evidence="3">
    <location>
        <begin position="19"/>
        <end position="169"/>
    </location>
</feature>
<dbReference type="CDD" id="cd04301">
    <property type="entry name" value="NAT_SF"/>
    <property type="match status" value="1"/>
</dbReference>
<dbReference type="KEGG" id="mgor:H0P51_03635"/>
<proteinExistence type="predicted"/>
<dbReference type="InterPro" id="IPR050832">
    <property type="entry name" value="Bact_Acetyltransf"/>
</dbReference>
<evidence type="ECO:0000259" key="3">
    <source>
        <dbReference type="PROSITE" id="PS51186"/>
    </source>
</evidence>
<reference evidence="4" key="2">
    <citation type="submission" date="2020-07" db="EMBL/GenBank/DDBJ databases">
        <authorList>
            <person name="Yu X."/>
        </authorList>
    </citation>
    <scope>NUCLEOTIDE SEQUENCE [LARGE SCALE GENOMIC DNA]</scope>
    <source>
        <strain evidence="4">24T</strain>
    </source>
</reference>
<dbReference type="Gene3D" id="3.40.630.30">
    <property type="match status" value="1"/>
</dbReference>
<dbReference type="PROSITE" id="PS51186">
    <property type="entry name" value="GNAT"/>
    <property type="match status" value="1"/>
</dbReference>
<dbReference type="Proteomes" id="UP000510682">
    <property type="component" value="Chromosome"/>
</dbReference>
<dbReference type="InterPro" id="IPR016181">
    <property type="entry name" value="Acyl_CoA_acyltransferase"/>
</dbReference>
<dbReference type="PANTHER" id="PTHR43877:SF2">
    <property type="entry name" value="AMINOALKYLPHOSPHONATE N-ACETYLTRANSFERASE-RELATED"/>
    <property type="match status" value="1"/>
</dbReference>
<evidence type="ECO:0000256" key="2">
    <source>
        <dbReference type="ARBA" id="ARBA00023315"/>
    </source>
</evidence>
<dbReference type="InterPro" id="IPR000182">
    <property type="entry name" value="GNAT_dom"/>
</dbReference>
<protein>
    <submittedName>
        <fullName evidence="4">GNAT family N-acetyltransferase</fullName>
    </submittedName>
</protein>
<dbReference type="Pfam" id="PF00583">
    <property type="entry name" value="Acetyltransf_1"/>
    <property type="match status" value="1"/>
</dbReference>
<evidence type="ECO:0000313" key="4">
    <source>
        <dbReference type="EMBL" id="QLL08086.1"/>
    </source>
</evidence>
<dbReference type="GO" id="GO:0016747">
    <property type="term" value="F:acyltransferase activity, transferring groups other than amino-acyl groups"/>
    <property type="evidence" value="ECO:0007669"/>
    <property type="project" value="InterPro"/>
</dbReference>
<dbReference type="EMBL" id="CP059165">
    <property type="protein sequence ID" value="QLL08086.1"/>
    <property type="molecule type" value="Genomic_DNA"/>
</dbReference>
<dbReference type="SUPFAM" id="SSF55729">
    <property type="entry name" value="Acyl-CoA N-acyltransferases (Nat)"/>
    <property type="match status" value="1"/>
</dbReference>
<keyword evidence="2" id="KW-0012">Acyltransferase</keyword>
<gene>
    <name evidence="4" type="ORF">H0P51_03635</name>
</gene>
<sequence>MSSPSSPAPDSGGLQFVSVTLDDPRAQPLLEALADEYADRYGGDRRLYREWIVGGPDGQFAAPHGGMLIGVLDGDPVTGGAFCRYDTQTAELKRVWTHRDHRRRGYARALLATLESEIAICGYKRVYLITGDRQPEAVELYSSTGYIRLAEPLPARGPVFPIAFLKALA</sequence>